<reference evidence="2" key="1">
    <citation type="journal article" date="2013" name="Genome Biol.">
        <title>Reference genomes and transcriptomes of Nicotiana sylvestris and Nicotiana tomentosiformis.</title>
        <authorList>
            <person name="Sierro N."/>
            <person name="Battey J.N."/>
            <person name="Ouadi S."/>
            <person name="Bovet L."/>
            <person name="Goepfert S."/>
            <person name="Bakaher N."/>
            <person name="Peitsch M.C."/>
            <person name="Ivanov N.V."/>
        </authorList>
    </citation>
    <scope>NUCLEOTIDE SEQUENCE [LARGE SCALE GENOMIC DNA]</scope>
</reference>
<dbReference type="PROSITE" id="PS50879">
    <property type="entry name" value="RNASE_H_1"/>
    <property type="match status" value="1"/>
</dbReference>
<dbReference type="InterPro" id="IPR036397">
    <property type="entry name" value="RNaseH_sf"/>
</dbReference>
<dbReference type="InterPro" id="IPR012337">
    <property type="entry name" value="RNaseH-like_sf"/>
</dbReference>
<dbReference type="AlphaFoldDB" id="A0A1U7WN42"/>
<dbReference type="RefSeq" id="XP_009776084.1">
    <property type="nucleotide sequence ID" value="XM_009777782.1"/>
</dbReference>
<dbReference type="Pfam" id="PF13456">
    <property type="entry name" value="RVT_3"/>
    <property type="match status" value="1"/>
</dbReference>
<dbReference type="PANTHER" id="PTHR48475">
    <property type="entry name" value="RIBONUCLEASE H"/>
    <property type="match status" value="1"/>
</dbReference>
<dbReference type="InterPro" id="IPR002156">
    <property type="entry name" value="RNaseH_domain"/>
</dbReference>
<accession>A0A1U7WN42</accession>
<protein>
    <submittedName>
        <fullName evidence="3">Uncharacterized protein LOC104225904</fullName>
    </submittedName>
</protein>
<name>A0A1U7WN42_NICSY</name>
<dbReference type="Gene3D" id="3.30.420.10">
    <property type="entry name" value="Ribonuclease H-like superfamily/Ribonuclease H"/>
    <property type="match status" value="2"/>
</dbReference>
<dbReference type="SUPFAM" id="SSF53098">
    <property type="entry name" value="Ribonuclease H-like"/>
    <property type="match status" value="2"/>
</dbReference>
<feature type="domain" description="RNase H type-1" evidence="1">
    <location>
        <begin position="2"/>
        <end position="130"/>
    </location>
</feature>
<evidence type="ECO:0000313" key="3">
    <source>
        <dbReference type="RefSeq" id="XP_009776084.1"/>
    </source>
</evidence>
<dbReference type="STRING" id="4096.A0A1U7WN42"/>
<organism evidence="2 3">
    <name type="scientific">Nicotiana sylvestris</name>
    <name type="common">Wood tobacco</name>
    <name type="synonym">South American tobacco</name>
    <dbReference type="NCBI Taxonomy" id="4096"/>
    <lineage>
        <taxon>Eukaryota</taxon>
        <taxon>Viridiplantae</taxon>
        <taxon>Streptophyta</taxon>
        <taxon>Embryophyta</taxon>
        <taxon>Tracheophyta</taxon>
        <taxon>Spermatophyta</taxon>
        <taxon>Magnoliopsida</taxon>
        <taxon>eudicotyledons</taxon>
        <taxon>Gunneridae</taxon>
        <taxon>Pentapetalae</taxon>
        <taxon>asterids</taxon>
        <taxon>lamiids</taxon>
        <taxon>Solanales</taxon>
        <taxon>Solanaceae</taxon>
        <taxon>Nicotianoideae</taxon>
        <taxon>Nicotianeae</taxon>
        <taxon>Nicotiana</taxon>
    </lineage>
</organism>
<dbReference type="GO" id="GO:0003676">
    <property type="term" value="F:nucleic acid binding"/>
    <property type="evidence" value="ECO:0007669"/>
    <property type="project" value="InterPro"/>
</dbReference>
<dbReference type="PANTHER" id="PTHR48475:SF2">
    <property type="entry name" value="RIBONUCLEASE H"/>
    <property type="match status" value="1"/>
</dbReference>
<dbReference type="Proteomes" id="UP000189701">
    <property type="component" value="Unplaced"/>
</dbReference>
<reference evidence="3" key="2">
    <citation type="submission" date="2025-08" db="UniProtKB">
        <authorList>
            <consortium name="RefSeq"/>
        </authorList>
    </citation>
    <scope>IDENTIFICATION</scope>
    <source>
        <tissue evidence="3">Leaf</tissue>
    </source>
</reference>
<dbReference type="eggNOG" id="KOG0017">
    <property type="taxonomic scope" value="Eukaryota"/>
</dbReference>
<proteinExistence type="predicted"/>
<sequence length="416" mass="47389">MTLGVWTLFADGASNVKGSGLGLVLITPSGEVLRQAIKTFSLTNNEAEYEALIAGLELARGLNSEVIEIKCDSQLVVNQVYGIFDTNEKSMQQYVVKVQTLLARFREWSITHIPREKNAEADALANLGSSTKMKGSDFGTVIQLMHSDLRNEIIDYLDHYKPEDPKASRALYTKAARYSFLGGQLYRRSFQVPLARCLEASEANYVMREDTEGDCLRQRATVHRLKGHKFFENLKIKRITSSPYHPSTYRQAESTNKVIIQNLKKRLEAAKGKWPEELPRVLWACRTMAKLSMGEALFSLIYGSEALILAKLGEATLRYFRTDKEINNEALLVKLELLDERRDLAHIWMVAQNQRMESAKMNKRCPLQEHRRHKRSLYYETLTVKGIYARNPNAIGENAPDTLPNLAQKEYILRNA</sequence>
<dbReference type="CDD" id="cd09279">
    <property type="entry name" value="RNase_HI_like"/>
    <property type="match status" value="1"/>
</dbReference>
<dbReference type="GO" id="GO:0004523">
    <property type="term" value="F:RNA-DNA hybrid ribonuclease activity"/>
    <property type="evidence" value="ECO:0007669"/>
    <property type="project" value="InterPro"/>
</dbReference>
<evidence type="ECO:0000313" key="2">
    <source>
        <dbReference type="Proteomes" id="UP000189701"/>
    </source>
</evidence>
<gene>
    <name evidence="3" type="primary">LOC104225904</name>
</gene>
<evidence type="ECO:0000259" key="1">
    <source>
        <dbReference type="PROSITE" id="PS50879"/>
    </source>
</evidence>
<keyword evidence="2" id="KW-1185">Reference proteome</keyword>